<dbReference type="GO" id="GO:0008299">
    <property type="term" value="P:isoprenoid biosynthetic process"/>
    <property type="evidence" value="ECO:0007669"/>
    <property type="project" value="TreeGrafter"/>
</dbReference>
<dbReference type="GO" id="GO:0004420">
    <property type="term" value="F:hydroxymethylglutaryl-CoA reductase (NADPH) activity"/>
    <property type="evidence" value="ECO:0007669"/>
    <property type="project" value="UniProtKB-EC"/>
</dbReference>
<dbReference type="InterPro" id="IPR002202">
    <property type="entry name" value="HMG_CoA_Rdtase"/>
</dbReference>
<reference evidence="3" key="1">
    <citation type="submission" date="2018-11" db="EMBL/GenBank/DDBJ databases">
        <title>Myxobolus squamalis genome and transcriptome.</title>
        <authorList>
            <person name="Yahalomi D."/>
            <person name="Atkinson S.D."/>
            <person name="Neuhof M."/>
            <person name="Chang E.S."/>
            <person name="Philippe H."/>
            <person name="Cartwright P."/>
            <person name="Bartholomew J.L."/>
            <person name="Huchon D."/>
        </authorList>
    </citation>
    <scope>NUCLEOTIDE SEQUENCE</scope>
    <source>
        <strain evidence="3">71B08</strain>
        <tissue evidence="3">Whole</tissue>
    </source>
</reference>
<dbReference type="PANTHER" id="PTHR10572:SF24">
    <property type="entry name" value="3-HYDROXY-3-METHYLGLUTARYL-COENZYME A REDUCTASE"/>
    <property type="match status" value="1"/>
</dbReference>
<evidence type="ECO:0000256" key="1">
    <source>
        <dbReference type="ARBA" id="ARBA00005084"/>
    </source>
</evidence>
<dbReference type="GO" id="GO:0016126">
    <property type="term" value="P:sterol biosynthetic process"/>
    <property type="evidence" value="ECO:0007669"/>
    <property type="project" value="TreeGrafter"/>
</dbReference>
<organism evidence="3">
    <name type="scientific">Myxobolus squamalis</name>
    <name type="common">Myxosporean</name>
    <dbReference type="NCBI Taxonomy" id="59785"/>
    <lineage>
        <taxon>Eukaryota</taxon>
        <taxon>Metazoa</taxon>
        <taxon>Cnidaria</taxon>
        <taxon>Myxozoa</taxon>
        <taxon>Myxosporea</taxon>
        <taxon>Bivalvulida</taxon>
        <taxon>Platysporina</taxon>
        <taxon>Myxobolidae</taxon>
        <taxon>Myxobolus</taxon>
    </lineage>
</organism>
<dbReference type="AlphaFoldDB" id="A0A6B2G1B3"/>
<dbReference type="InterPro" id="IPR023074">
    <property type="entry name" value="HMG_CoA_Rdtase_cat_sf"/>
</dbReference>
<sequence>MAGSIGGNNANSANIVTGIFAATGQDIAQVVESSNCLTYMEMHGSSLYMSCTMPSIEVGTVGGGTILPSQRACLDLLKLEKNQTISSAANLALIICSAVLCCELSLLASLCTGTLVSSHMKFNRSTNGIITCHTY</sequence>
<dbReference type="GO" id="GO:0005778">
    <property type="term" value="C:peroxisomal membrane"/>
    <property type="evidence" value="ECO:0007669"/>
    <property type="project" value="TreeGrafter"/>
</dbReference>
<comment type="pathway">
    <text evidence="1">Metabolic intermediate biosynthesis; (R)-mevalonate biosynthesis; (R)-mevalonate from acetyl-CoA: step 3/3.</text>
</comment>
<dbReference type="EMBL" id="GHBR01002587">
    <property type="protein sequence ID" value="NDJ97312.1"/>
    <property type="molecule type" value="Transcribed_RNA"/>
</dbReference>
<evidence type="ECO:0000256" key="2">
    <source>
        <dbReference type="ARBA" id="ARBA00012999"/>
    </source>
</evidence>
<protein>
    <recommendedName>
        <fullName evidence="2">hydroxymethylglutaryl-CoA reductase (NADPH)</fullName>
        <ecNumber evidence="2">1.1.1.34</ecNumber>
    </recommendedName>
</protein>
<dbReference type="PROSITE" id="PS50065">
    <property type="entry name" value="HMG_COA_REDUCTASE_4"/>
    <property type="match status" value="1"/>
</dbReference>
<evidence type="ECO:0000313" key="3">
    <source>
        <dbReference type="EMBL" id="NDJ97312.1"/>
    </source>
</evidence>
<dbReference type="SUPFAM" id="SSF56542">
    <property type="entry name" value="Substrate-binding domain of HMG-CoA reductase"/>
    <property type="match status" value="1"/>
</dbReference>
<proteinExistence type="predicted"/>
<dbReference type="EC" id="1.1.1.34" evidence="2"/>
<dbReference type="Gene3D" id="3.90.770.10">
    <property type="entry name" value="3-hydroxy-3-methylglutaryl-coenzyme A Reductase, Chain A, domain 2"/>
    <property type="match status" value="1"/>
</dbReference>
<name>A0A6B2G1B3_MYXSQ</name>
<dbReference type="InterPro" id="IPR009029">
    <property type="entry name" value="HMG_CoA_Rdtase_sub-bd_dom_sf"/>
</dbReference>
<dbReference type="PANTHER" id="PTHR10572">
    <property type="entry name" value="3-HYDROXY-3-METHYLGLUTARYL-COENZYME A REDUCTASE"/>
    <property type="match status" value="1"/>
</dbReference>
<dbReference type="InterPro" id="IPR023076">
    <property type="entry name" value="HMG_CoA_Rdtase_CS"/>
</dbReference>
<dbReference type="PROSITE" id="PS00318">
    <property type="entry name" value="HMG_COA_REDUCTASE_2"/>
    <property type="match status" value="1"/>
</dbReference>
<accession>A0A6B2G1B3</accession>
<dbReference type="GO" id="GO:0015936">
    <property type="term" value="P:coenzyme A metabolic process"/>
    <property type="evidence" value="ECO:0007669"/>
    <property type="project" value="InterPro"/>
</dbReference>
<dbReference type="Pfam" id="PF00368">
    <property type="entry name" value="HMG-CoA_red"/>
    <property type="match status" value="1"/>
</dbReference>
<dbReference type="GO" id="GO:0005789">
    <property type="term" value="C:endoplasmic reticulum membrane"/>
    <property type="evidence" value="ECO:0007669"/>
    <property type="project" value="TreeGrafter"/>
</dbReference>